<dbReference type="SUPFAM" id="SSF48452">
    <property type="entry name" value="TPR-like"/>
    <property type="match status" value="1"/>
</dbReference>
<dbReference type="PANTHER" id="PTHR16193:SF0">
    <property type="entry name" value="TETRATRICOPEPTIDE REPEAT PROTEIN 27"/>
    <property type="match status" value="1"/>
</dbReference>
<dbReference type="InterPro" id="IPR019734">
    <property type="entry name" value="TPR_rpt"/>
</dbReference>
<dbReference type="EMBL" id="ML995817">
    <property type="protein sequence ID" value="KAF2771985.1"/>
    <property type="molecule type" value="Genomic_DNA"/>
</dbReference>
<evidence type="ECO:0000256" key="3">
    <source>
        <dbReference type="PROSITE-ProRule" id="PRU00339"/>
    </source>
</evidence>
<feature type="region of interest" description="Disordered" evidence="4">
    <location>
        <begin position="545"/>
        <end position="565"/>
    </location>
</feature>
<evidence type="ECO:0000256" key="2">
    <source>
        <dbReference type="ARBA" id="ARBA00022803"/>
    </source>
</evidence>
<name>A0A6G1LGI2_9PEZI</name>
<evidence type="ECO:0000256" key="1">
    <source>
        <dbReference type="ARBA" id="ARBA00022737"/>
    </source>
</evidence>
<feature type="region of interest" description="Disordered" evidence="4">
    <location>
        <begin position="687"/>
        <end position="715"/>
    </location>
</feature>
<dbReference type="InterPro" id="IPR011990">
    <property type="entry name" value="TPR-like_helical_dom_sf"/>
</dbReference>
<dbReference type="SMART" id="SM00028">
    <property type="entry name" value="TPR"/>
    <property type="match status" value="3"/>
</dbReference>
<keyword evidence="6" id="KW-1185">Reference proteome</keyword>
<feature type="repeat" description="TPR" evidence="3">
    <location>
        <begin position="599"/>
        <end position="632"/>
    </location>
</feature>
<proteinExistence type="predicted"/>
<dbReference type="PANTHER" id="PTHR16193">
    <property type="entry name" value="TETRATRICOPEPTIDE REPEAT PROTEIN 27"/>
    <property type="match status" value="1"/>
</dbReference>
<feature type="region of interest" description="Disordered" evidence="4">
    <location>
        <begin position="292"/>
        <end position="314"/>
    </location>
</feature>
<dbReference type="Pfam" id="PF13432">
    <property type="entry name" value="TPR_16"/>
    <property type="match status" value="1"/>
</dbReference>
<gene>
    <name evidence="5" type="ORF">EJ03DRAFT_388061</name>
</gene>
<reference evidence="5" key="1">
    <citation type="journal article" date="2020" name="Stud. Mycol.">
        <title>101 Dothideomycetes genomes: a test case for predicting lifestyles and emergence of pathogens.</title>
        <authorList>
            <person name="Haridas S."/>
            <person name="Albert R."/>
            <person name="Binder M."/>
            <person name="Bloem J."/>
            <person name="Labutti K."/>
            <person name="Salamov A."/>
            <person name="Andreopoulos B."/>
            <person name="Baker S."/>
            <person name="Barry K."/>
            <person name="Bills G."/>
            <person name="Bluhm B."/>
            <person name="Cannon C."/>
            <person name="Castanera R."/>
            <person name="Culley D."/>
            <person name="Daum C."/>
            <person name="Ezra D."/>
            <person name="Gonzalez J."/>
            <person name="Henrissat B."/>
            <person name="Kuo A."/>
            <person name="Liang C."/>
            <person name="Lipzen A."/>
            <person name="Lutzoni F."/>
            <person name="Magnuson J."/>
            <person name="Mondo S."/>
            <person name="Nolan M."/>
            <person name="Ohm R."/>
            <person name="Pangilinan J."/>
            <person name="Park H.-J."/>
            <person name="Ramirez L."/>
            <person name="Alfaro M."/>
            <person name="Sun H."/>
            <person name="Tritt A."/>
            <person name="Yoshinaga Y."/>
            <person name="Zwiers L.-H."/>
            <person name="Turgeon B."/>
            <person name="Goodwin S."/>
            <person name="Spatafora J."/>
            <person name="Crous P."/>
            <person name="Grigoriev I."/>
        </authorList>
    </citation>
    <scope>NUCLEOTIDE SEQUENCE</scope>
    <source>
        <strain evidence="5">CBS 116005</strain>
    </source>
</reference>
<feature type="compositionally biased region" description="Polar residues" evidence="4">
    <location>
        <begin position="292"/>
        <end position="305"/>
    </location>
</feature>
<dbReference type="PROSITE" id="PS50005">
    <property type="entry name" value="TPR"/>
    <property type="match status" value="2"/>
</dbReference>
<feature type="compositionally biased region" description="Basic and acidic residues" evidence="4">
    <location>
        <begin position="703"/>
        <end position="715"/>
    </location>
</feature>
<keyword evidence="2 3" id="KW-0802">TPR repeat</keyword>
<sequence length="894" mass="99183">MADALILWLRQSLPEEVAGLTEPFIARLENGEYQQVLESEEARQLLGHVDVLDFEHSQPGSWNDLGFLRLGHLAKDRPRSRWIHCCIGYAALLAFIQSNVTGPTLPFSSAKVVLPQSLGQDVAQTREIRKKLVAEMSTDGIAAYKLTPNVELLSLAECVLSHPSVLKAVAPARWAKMRALFMRQRLLSEVSSTLQNQIYDDLDVLDEVLFADEGLRGARVEFLLERASIHLHHGLEKLARADLEKARLLRGFGHRLTGLMGKRTKFQVKDTSQLIVLAKSAECKETGDVATDGSTNGVNGSTNEIATAGGPTKLDLNDDTLLESISFTDVSKDQKQNEESLPPTLQELDPSNQPKLDALDSTILLSFASSIKNTSPEDGLTREETLPYATRVLEGGSSNWQVYTQALLVRTRVEAYNSRTVERGLLQLQALVDQVIGDTASFGSPQTGSAEAATTFLPRAKESESALVSERLRYIFQLASPTRWELEAELASRWVSLGGLRSALEIYERLEMWAEAALCWAATEREDKGRKIVRRLLFHTTDGGPGIQEDHVGEDETWEGAARQPPPLDAPRLYCILGDFDSSAKMYEKAWEVSNHRYARAQRSLGRMYISNRDFVKAADAYSKSLRANPLNGSSWFALGCALLELEQYEKAAEAFSRCVQLDETDAEAWSNFAAALLRIEPKEDSSEDAGAVAADDEEVDVEPARKPNFDPQKSRQEALTALKRAASLKHDSYRIWENVLIVAASLSPPDYQTALSAQKRIIDLRGKTDGEKCLDKQILELLATHVISTSDRYDPEQPGLPRIFVKFIDSSVVPLITGSADLWQLATVRLCDSYESLGPKERTEGMGAGEMVARDWRFKARTAVRGILGKGKSYWEGTEGWERLMETLEGLKG</sequence>
<feature type="region of interest" description="Disordered" evidence="4">
    <location>
        <begin position="328"/>
        <end position="353"/>
    </location>
</feature>
<accession>A0A6G1LGI2</accession>
<dbReference type="AlphaFoldDB" id="A0A6G1LGI2"/>
<dbReference type="InterPro" id="IPR044244">
    <property type="entry name" value="TTC27/Emw1"/>
</dbReference>
<organism evidence="5 6">
    <name type="scientific">Teratosphaeria nubilosa</name>
    <dbReference type="NCBI Taxonomy" id="161662"/>
    <lineage>
        <taxon>Eukaryota</taxon>
        <taxon>Fungi</taxon>
        <taxon>Dikarya</taxon>
        <taxon>Ascomycota</taxon>
        <taxon>Pezizomycotina</taxon>
        <taxon>Dothideomycetes</taxon>
        <taxon>Dothideomycetidae</taxon>
        <taxon>Mycosphaerellales</taxon>
        <taxon>Teratosphaeriaceae</taxon>
        <taxon>Teratosphaeria</taxon>
    </lineage>
</organism>
<evidence type="ECO:0000313" key="5">
    <source>
        <dbReference type="EMBL" id="KAF2771985.1"/>
    </source>
</evidence>
<feature type="repeat" description="TPR" evidence="3">
    <location>
        <begin position="633"/>
        <end position="666"/>
    </location>
</feature>
<dbReference type="Proteomes" id="UP000799436">
    <property type="component" value="Unassembled WGS sequence"/>
</dbReference>
<dbReference type="OrthoDB" id="1936594at2759"/>
<keyword evidence="1" id="KW-0677">Repeat</keyword>
<dbReference type="Gene3D" id="1.25.40.10">
    <property type="entry name" value="Tetratricopeptide repeat domain"/>
    <property type="match status" value="1"/>
</dbReference>
<evidence type="ECO:0000313" key="6">
    <source>
        <dbReference type="Proteomes" id="UP000799436"/>
    </source>
</evidence>
<evidence type="ECO:0000256" key="4">
    <source>
        <dbReference type="SAM" id="MobiDB-lite"/>
    </source>
</evidence>
<protein>
    <submittedName>
        <fullName evidence="5">TPR-like protein</fullName>
    </submittedName>
</protein>